<evidence type="ECO:0000256" key="11">
    <source>
        <dbReference type="ARBA" id="ARBA00023136"/>
    </source>
</evidence>
<feature type="transmembrane region" description="Helical" evidence="14">
    <location>
        <begin position="522"/>
        <end position="541"/>
    </location>
</feature>
<evidence type="ECO:0000256" key="4">
    <source>
        <dbReference type="ARBA" id="ARBA00022617"/>
    </source>
</evidence>
<evidence type="ECO:0000256" key="13">
    <source>
        <dbReference type="SAM" id="MobiDB-lite"/>
    </source>
</evidence>
<dbReference type="InterPro" id="IPR018289">
    <property type="entry name" value="MULE_transposase_dom"/>
</dbReference>
<dbReference type="EMBL" id="QGKX02000996">
    <property type="protein sequence ID" value="KAF3560285.1"/>
    <property type="molecule type" value="Genomic_DNA"/>
</dbReference>
<comment type="similarity">
    <text evidence="3">Belongs to the cytochrome P450 family.</text>
</comment>
<dbReference type="InterPro" id="IPR017972">
    <property type="entry name" value="Cyt_P450_CS"/>
</dbReference>
<accession>A0A8S9R9I4</accession>
<dbReference type="PANTHER" id="PTHR24298">
    <property type="entry name" value="FLAVONOID 3'-MONOOXYGENASE-RELATED"/>
    <property type="match status" value="1"/>
</dbReference>
<dbReference type="InterPro" id="IPR002401">
    <property type="entry name" value="Cyt_P450_E_grp-I"/>
</dbReference>
<keyword evidence="5 14" id="KW-0812">Transmembrane</keyword>
<dbReference type="PRINTS" id="PR00463">
    <property type="entry name" value="EP450I"/>
</dbReference>
<dbReference type="GO" id="GO:0020037">
    <property type="term" value="F:heme binding"/>
    <property type="evidence" value="ECO:0007669"/>
    <property type="project" value="InterPro"/>
</dbReference>
<keyword evidence="10" id="KW-0503">Monooxygenase</keyword>
<evidence type="ECO:0000256" key="5">
    <source>
        <dbReference type="ARBA" id="ARBA00022692"/>
    </source>
</evidence>
<evidence type="ECO:0000256" key="14">
    <source>
        <dbReference type="SAM" id="Phobius"/>
    </source>
</evidence>
<dbReference type="Pfam" id="PF10551">
    <property type="entry name" value="MULE"/>
    <property type="match status" value="1"/>
</dbReference>
<dbReference type="GO" id="GO:0016709">
    <property type="term" value="F:oxidoreductase activity, acting on paired donors, with incorporation or reduction of molecular oxygen, NAD(P)H as one donor, and incorporation of one atom of oxygen"/>
    <property type="evidence" value="ECO:0007669"/>
    <property type="project" value="TreeGrafter"/>
</dbReference>
<comment type="subcellular location">
    <subcellularLocation>
        <location evidence="2">Membrane</location>
        <topology evidence="2">Single-pass membrane protein</topology>
    </subcellularLocation>
</comment>
<dbReference type="Gene3D" id="1.10.630.10">
    <property type="entry name" value="Cytochrome P450"/>
    <property type="match status" value="1"/>
</dbReference>
<dbReference type="FunFam" id="1.10.630.10:FF:000019">
    <property type="entry name" value="Cytochrome P450 family protein"/>
    <property type="match status" value="1"/>
</dbReference>
<evidence type="ECO:0000256" key="6">
    <source>
        <dbReference type="ARBA" id="ARBA00022723"/>
    </source>
</evidence>
<dbReference type="PANTHER" id="PTHR24298:SF819">
    <property type="entry name" value="CYTOCHROME P450, FAMILY 705, SUBFAMILY A, POLYPEPTIDE 15-RELATED"/>
    <property type="match status" value="1"/>
</dbReference>
<name>A0A8S9R9I4_BRACR</name>
<dbReference type="InterPro" id="IPR001128">
    <property type="entry name" value="Cyt_P450"/>
</dbReference>
<feature type="domain" description="MULE transposase" evidence="15">
    <location>
        <begin position="200"/>
        <end position="293"/>
    </location>
</feature>
<dbReference type="InterPro" id="IPR051103">
    <property type="entry name" value="Plant_metabolite_P450s"/>
</dbReference>
<keyword evidence="9 12" id="KW-0408">Iron</keyword>
<protein>
    <recommendedName>
        <fullName evidence="15">MULE transposase domain-containing protein</fullName>
    </recommendedName>
</protein>
<gene>
    <name evidence="16" type="ORF">F2Q69_00016270</name>
</gene>
<feature type="transmembrane region" description="Helical" evidence="14">
    <location>
        <begin position="553"/>
        <end position="574"/>
    </location>
</feature>
<dbReference type="PRINTS" id="PR00385">
    <property type="entry name" value="P450"/>
</dbReference>
<evidence type="ECO:0000256" key="3">
    <source>
        <dbReference type="ARBA" id="ARBA00010617"/>
    </source>
</evidence>
<reference evidence="16" key="1">
    <citation type="submission" date="2019-12" db="EMBL/GenBank/DDBJ databases">
        <title>Genome sequencing and annotation of Brassica cretica.</title>
        <authorList>
            <person name="Studholme D.J."/>
            <person name="Sarris P."/>
        </authorList>
    </citation>
    <scope>NUCLEOTIDE SEQUENCE</scope>
    <source>
        <strain evidence="16">PFS-109/04</strain>
        <tissue evidence="16">Leaf</tissue>
    </source>
</reference>
<evidence type="ECO:0000256" key="7">
    <source>
        <dbReference type="ARBA" id="ARBA00022989"/>
    </source>
</evidence>
<dbReference type="Pfam" id="PF00067">
    <property type="entry name" value="p450"/>
    <property type="match status" value="1"/>
</dbReference>
<keyword evidence="4 12" id="KW-0349">Heme</keyword>
<keyword evidence="8" id="KW-0560">Oxidoreductase</keyword>
<evidence type="ECO:0000259" key="15">
    <source>
        <dbReference type="Pfam" id="PF10551"/>
    </source>
</evidence>
<feature type="region of interest" description="Disordered" evidence="13">
    <location>
        <begin position="439"/>
        <end position="468"/>
    </location>
</feature>
<evidence type="ECO:0000256" key="12">
    <source>
        <dbReference type="PIRSR" id="PIRSR602401-1"/>
    </source>
</evidence>
<keyword evidence="11 14" id="KW-0472">Membrane</keyword>
<evidence type="ECO:0000256" key="10">
    <source>
        <dbReference type="ARBA" id="ARBA00023033"/>
    </source>
</evidence>
<dbReference type="Proteomes" id="UP000712600">
    <property type="component" value="Unassembled WGS sequence"/>
</dbReference>
<comment type="cofactor">
    <cofactor evidence="1 12">
        <name>heme</name>
        <dbReference type="ChEBI" id="CHEBI:30413"/>
    </cofactor>
</comment>
<evidence type="ECO:0000256" key="1">
    <source>
        <dbReference type="ARBA" id="ARBA00001971"/>
    </source>
</evidence>
<dbReference type="GO" id="GO:0016020">
    <property type="term" value="C:membrane"/>
    <property type="evidence" value="ECO:0007669"/>
    <property type="project" value="UniProtKB-SubCell"/>
</dbReference>
<keyword evidence="7 14" id="KW-1133">Transmembrane helix</keyword>
<organism evidence="16 17">
    <name type="scientific">Brassica cretica</name>
    <name type="common">Mustard</name>
    <dbReference type="NCBI Taxonomy" id="69181"/>
    <lineage>
        <taxon>Eukaryota</taxon>
        <taxon>Viridiplantae</taxon>
        <taxon>Streptophyta</taxon>
        <taxon>Embryophyta</taxon>
        <taxon>Tracheophyta</taxon>
        <taxon>Spermatophyta</taxon>
        <taxon>Magnoliopsida</taxon>
        <taxon>eudicotyledons</taxon>
        <taxon>Gunneridae</taxon>
        <taxon>Pentapetalae</taxon>
        <taxon>rosids</taxon>
        <taxon>malvids</taxon>
        <taxon>Brassicales</taxon>
        <taxon>Brassicaceae</taxon>
        <taxon>Brassiceae</taxon>
        <taxon>Brassica</taxon>
    </lineage>
</organism>
<dbReference type="GO" id="GO:0005506">
    <property type="term" value="F:iron ion binding"/>
    <property type="evidence" value="ECO:0007669"/>
    <property type="project" value="InterPro"/>
</dbReference>
<evidence type="ECO:0000256" key="2">
    <source>
        <dbReference type="ARBA" id="ARBA00004167"/>
    </source>
</evidence>
<evidence type="ECO:0000256" key="8">
    <source>
        <dbReference type="ARBA" id="ARBA00023002"/>
    </source>
</evidence>
<dbReference type="CDD" id="cd20655">
    <property type="entry name" value="CYP93"/>
    <property type="match status" value="1"/>
</dbReference>
<evidence type="ECO:0000313" key="17">
    <source>
        <dbReference type="Proteomes" id="UP000712600"/>
    </source>
</evidence>
<dbReference type="SUPFAM" id="SSF48264">
    <property type="entry name" value="Cytochrome P450"/>
    <property type="match status" value="1"/>
</dbReference>
<dbReference type="InterPro" id="IPR036396">
    <property type="entry name" value="Cyt_P450_sf"/>
</dbReference>
<evidence type="ECO:0000256" key="9">
    <source>
        <dbReference type="ARBA" id="ARBA00023004"/>
    </source>
</evidence>
<feature type="transmembrane region" description="Helical" evidence="14">
    <location>
        <begin position="483"/>
        <end position="507"/>
    </location>
</feature>
<comment type="caution">
    <text evidence="16">The sequence shown here is derived from an EMBL/GenBank/DDBJ whole genome shotgun (WGS) entry which is preliminary data.</text>
</comment>
<dbReference type="PROSITE" id="PS00086">
    <property type="entry name" value="CYTOCHROME_P450"/>
    <property type="match status" value="1"/>
</dbReference>
<keyword evidence="6 12" id="KW-0479">Metal-binding</keyword>
<feature type="binding site" description="axial binding residue" evidence="12">
    <location>
        <position position="925"/>
    </location>
    <ligand>
        <name>heme</name>
        <dbReference type="ChEBI" id="CHEBI:30413"/>
    </ligand>
    <ligandPart>
        <name>Fe</name>
        <dbReference type="ChEBI" id="CHEBI:18248"/>
    </ligandPart>
</feature>
<evidence type="ECO:0000313" key="16">
    <source>
        <dbReference type="EMBL" id="KAF3560285.1"/>
    </source>
</evidence>
<dbReference type="AlphaFoldDB" id="A0A8S9R9I4"/>
<sequence length="992" mass="113251">MEKRKIPVFCYWNGCIKDGPDGPFYQGSIPRVIRVESKTDLPTFLNDLRRVTGFDKAKFQIDLIGLSKALSSRDANVDANLRDNSNGWTVDEESTEDRNCGDAAKVTELNKWVREEFGYTVSGDNMWEAKKKVITSILGDLDKSFSLLPKLMDALSSSNKMVMDWQYSISPDPKEASFHSVFLAFHQSIKGFPHLRPLIIVDTIELSSKHPGKLLVAAGFDAGNRLFPLAFAIVTQERLSAESWRWFFDCIRKKVTQREGLCLITSPDPDMVAALNEPECQWAKHRFCLRHLCLKFYEVFHSNLMTELVYKAGSSRYVSGFDCYLKKIEKMNPEAKECELVKREDTYVKRVMTKLDEYMVPSRAHDVLQLDQTGQQFQLGKYPCSHILAVCRKLNIDHLEYVNDYYSKEHSLEVYAADFSPLAGVSDWPEATNFPRLFPPGSRPDVRPMSVQPVPTAPPHNKSSQANKLVTSRKRSIAKMTAIILDFQKCFIFIFLCFFSLLCYTIFLRKPKDFPLPPSPPSLPIIGHLHILLSILIHRSLQKLSSKYGSILYLRIFSCPIVIVSSASVAYEIFRAHDVNISSRRFPPTEDSLFAGSFSFISAPNGDYWKFMRKVLVTNLLGPQALKRSQRIRADELDRFYNNLFEKAVNKETVEIFEEAFTLTNNSICKLIMGRCCPEEEGVMESVKGLATELDDLSKTIMLANLLPPWLQKLVLSLFKKELKVILNSFNELLEKILVEHEEKQGENHHDMDLMDVLLAAYGDENASYKITRNHIKSFFVDLLFAGTTTPAIPIPWILAEIIKSPKTLERLREELDSVVGKTRLIQETDLPNLPYLEAVVKEGLRLHPPEPIFERFSQEGCMVGGFYVPEKTTLMVNAYALMRDPNYWENPDEFKPERFLDTRKDERKDQTLKYIPFGSGRRGCPGENLSHIFMGTAIGVMVQGFEWRFKEEKVNMEEAIVGLSLTMAHPLKLTPIARNPNPLILNLKSRG</sequence>
<proteinExistence type="inferred from homology"/>